<evidence type="ECO:0000259" key="3">
    <source>
        <dbReference type="Pfam" id="PF17389"/>
    </source>
</evidence>
<dbReference type="Pfam" id="PF05592">
    <property type="entry name" value="Bac_rhamnosid"/>
    <property type="match status" value="1"/>
</dbReference>
<sequence length="374" mass="41007">MADRNHLEGQALGRARAQSATGQSVRGKLLPRPIVLGGPTVRPTAVLDARVRPKPHWASPHPAARVVQYLEDPGTSVRAGLPLSASIDRDQRLDAILDFGALTTGFVELTVDASPGTVLELGHREEPKRIGVTETTSDYEAGARYICSGGRATYSALEPAGLRYLHLTAHAPDGAEVTLVDAAVHEHVYPQSGGAHFTSGDQELDRIYRAGVRTVQLNSTDAYTDCPSREQRAWTGDGVVHQTVHLAMKDDWRLAEHYVELANSPRPDGILPLSVAGDFEQFGGFTIPDWCLHWVHGVHNLYRYTGDRTRLAPCLPTVERVLRWYELHLDEHGTLSDLPEWNLVDWSSAFTTARTSIVSALCARGLAEYADLCD</sequence>
<evidence type="ECO:0000313" key="5">
    <source>
        <dbReference type="Proteomes" id="UP000244900"/>
    </source>
</evidence>
<feature type="domain" description="Alpha-L-rhamnosidase six-hairpin glycosidase" evidence="3">
    <location>
        <begin position="195"/>
        <end position="360"/>
    </location>
</feature>
<organism evidence="4 5">
    <name type="scientific">Streptomyces tirandamycinicus</name>
    <dbReference type="NCBI Taxonomy" id="2174846"/>
    <lineage>
        <taxon>Bacteria</taxon>
        <taxon>Bacillati</taxon>
        <taxon>Actinomycetota</taxon>
        <taxon>Actinomycetes</taxon>
        <taxon>Kitasatosporales</taxon>
        <taxon>Streptomycetaceae</taxon>
        <taxon>Streptomyces</taxon>
    </lineage>
</organism>
<dbReference type="InterPro" id="IPR008928">
    <property type="entry name" value="6-hairpin_glycosidase_sf"/>
</dbReference>
<evidence type="ECO:0000259" key="2">
    <source>
        <dbReference type="Pfam" id="PF05592"/>
    </source>
</evidence>
<keyword evidence="5" id="KW-1185">Reference proteome</keyword>
<evidence type="ECO:0000256" key="1">
    <source>
        <dbReference type="SAM" id="MobiDB-lite"/>
    </source>
</evidence>
<dbReference type="KEGG" id="stir:DDW44_28235"/>
<proteinExistence type="predicted"/>
<dbReference type="AlphaFoldDB" id="A0A2S1T0S8"/>
<dbReference type="GO" id="GO:0005975">
    <property type="term" value="P:carbohydrate metabolic process"/>
    <property type="evidence" value="ECO:0007669"/>
    <property type="project" value="InterPro"/>
</dbReference>
<dbReference type="Gene3D" id="2.60.120.260">
    <property type="entry name" value="Galactose-binding domain-like"/>
    <property type="match status" value="1"/>
</dbReference>
<accession>A0A2S1T0S8</accession>
<dbReference type="OrthoDB" id="9761045at2"/>
<dbReference type="PANTHER" id="PTHR34987:SF2">
    <property type="entry name" value="B, PUTATIVE (AFU_ORTHOLOGUE AFUA_7G05040)-RELATED"/>
    <property type="match status" value="1"/>
</dbReference>
<dbReference type="SUPFAM" id="SSF48208">
    <property type="entry name" value="Six-hairpin glycosidases"/>
    <property type="match status" value="1"/>
</dbReference>
<dbReference type="Pfam" id="PF17389">
    <property type="entry name" value="Bac_rhamnosid6H"/>
    <property type="match status" value="1"/>
</dbReference>
<dbReference type="Proteomes" id="UP000244900">
    <property type="component" value="Chromosome"/>
</dbReference>
<dbReference type="InterPro" id="IPR012341">
    <property type="entry name" value="6hp_glycosidase-like_sf"/>
</dbReference>
<name>A0A2S1T0S8_9ACTN</name>
<feature type="domain" description="Alpha-L-rhamnosidase concanavalin-like" evidence="2">
    <location>
        <begin position="95"/>
        <end position="175"/>
    </location>
</feature>
<evidence type="ECO:0000313" key="4">
    <source>
        <dbReference type="EMBL" id="AWI32248.1"/>
    </source>
</evidence>
<dbReference type="Gene3D" id="1.50.10.10">
    <property type="match status" value="1"/>
</dbReference>
<gene>
    <name evidence="4" type="ORF">DDW44_28235</name>
</gene>
<dbReference type="InterPro" id="IPR035396">
    <property type="entry name" value="Bac_rhamnosid6H"/>
</dbReference>
<feature type="region of interest" description="Disordered" evidence="1">
    <location>
        <begin position="1"/>
        <end position="25"/>
    </location>
</feature>
<reference evidence="4 5" key="1">
    <citation type="submission" date="2018-05" db="EMBL/GenBank/DDBJ databases">
        <title>Complete genome sequence of sponge-derived Streptomyces sp. HNM0039.</title>
        <authorList>
            <person name="Huang X."/>
            <person name="Zhou S."/>
        </authorList>
    </citation>
    <scope>NUCLEOTIDE SEQUENCE [LARGE SCALE GENOMIC DNA]</scope>
    <source>
        <strain evidence="4 5">HNM0039</strain>
    </source>
</reference>
<dbReference type="EMBL" id="CP029188">
    <property type="protein sequence ID" value="AWI32248.1"/>
    <property type="molecule type" value="Genomic_DNA"/>
</dbReference>
<dbReference type="PANTHER" id="PTHR34987">
    <property type="entry name" value="C, PUTATIVE (AFU_ORTHOLOGUE AFUA_3G02880)-RELATED"/>
    <property type="match status" value="1"/>
</dbReference>
<protein>
    <submittedName>
        <fullName evidence="4">Uncharacterized protein</fullName>
    </submittedName>
</protein>
<dbReference type="InterPro" id="IPR008902">
    <property type="entry name" value="Rhamnosid_concanavalin"/>
</dbReference>